<accession>A0AA34TKU3</accession>
<feature type="domain" description="Sigma factor regulator N-terminal" evidence="3">
    <location>
        <begin position="63"/>
        <end position="150"/>
    </location>
</feature>
<dbReference type="Pfam" id="PF13791">
    <property type="entry name" value="Sigma_reg_C"/>
    <property type="match status" value="1"/>
</dbReference>
<protein>
    <submittedName>
        <fullName evidence="4">Anti sigma factor C-terminal domain-containing protein</fullName>
    </submittedName>
</protein>
<feature type="domain" description="Sigma factor regulator C-terminal" evidence="2">
    <location>
        <begin position="218"/>
        <end position="367"/>
    </location>
</feature>
<dbReference type="Proteomes" id="UP000192161">
    <property type="component" value="Chromosome"/>
</dbReference>
<reference evidence="4 5" key="1">
    <citation type="journal article" date="2017" name="BMC Genomics">
        <title>Comparative and functional genomics of the Lactococcus lactis taxon; insights into evolution and niche adaptation.</title>
        <authorList>
            <person name="Kelleher P."/>
            <person name="Bottacini F."/>
            <person name="Mahony J."/>
            <person name="Kilcawley K.N."/>
            <person name="van Sinderen D."/>
        </authorList>
    </citation>
    <scope>NUCLEOTIDE SEQUENCE [LARGE SCALE GENOMIC DNA]</scope>
    <source>
        <strain evidence="4 5">JM3</strain>
    </source>
</reference>
<evidence type="ECO:0000259" key="2">
    <source>
        <dbReference type="Pfam" id="PF13791"/>
    </source>
</evidence>
<keyword evidence="1" id="KW-1133">Transmembrane helix</keyword>
<keyword evidence="1" id="KW-0472">Membrane</keyword>
<organism evidence="4 5">
    <name type="scientific">Lactococcus lactis subsp. cremoris</name>
    <name type="common">Streptococcus cremoris</name>
    <dbReference type="NCBI Taxonomy" id="1359"/>
    <lineage>
        <taxon>Bacteria</taxon>
        <taxon>Bacillati</taxon>
        <taxon>Bacillota</taxon>
        <taxon>Bacilli</taxon>
        <taxon>Lactobacillales</taxon>
        <taxon>Streptococcaceae</taxon>
        <taxon>Lactococcus</taxon>
    </lineage>
</organism>
<gene>
    <name evidence="4" type="ORF">LLJM3_2452</name>
</gene>
<feature type="transmembrane region" description="Helical" evidence="1">
    <location>
        <begin position="72"/>
        <end position="91"/>
    </location>
</feature>
<proteinExistence type="predicted"/>
<dbReference type="InterPro" id="IPR025672">
    <property type="entry name" value="Sigma_reg_C_dom"/>
</dbReference>
<feature type="transmembrane region" description="Helical" evidence="1">
    <location>
        <begin position="18"/>
        <end position="37"/>
    </location>
</feature>
<dbReference type="AlphaFoldDB" id="A0AA34TKU3"/>
<dbReference type="EMBL" id="CP015901">
    <property type="protein sequence ID" value="ARE24618.2"/>
    <property type="molecule type" value="Genomic_DNA"/>
</dbReference>
<dbReference type="Pfam" id="PF13800">
    <property type="entry name" value="Sigma_reg_N"/>
    <property type="match status" value="1"/>
</dbReference>
<evidence type="ECO:0000313" key="4">
    <source>
        <dbReference type="EMBL" id="ARE24618.2"/>
    </source>
</evidence>
<dbReference type="InterPro" id="IPR029101">
    <property type="entry name" value="Sigma_reg_N"/>
</dbReference>
<evidence type="ECO:0000313" key="5">
    <source>
        <dbReference type="Proteomes" id="UP000192161"/>
    </source>
</evidence>
<name>A0AA34TKU3_LACLC</name>
<evidence type="ECO:0000259" key="3">
    <source>
        <dbReference type="Pfam" id="PF13800"/>
    </source>
</evidence>
<evidence type="ECO:0000256" key="1">
    <source>
        <dbReference type="SAM" id="Phobius"/>
    </source>
</evidence>
<sequence>MVTLIAYRKDLKMRTLLIFPYLVLAITFFFGLLRLILFTVKKIQRRNQSTNSHSNLNNDFHNFATKTKLKRWGITSWIAMTIFSAFIVIAWQVNSALMEKNYFKTFDFSTATLTAAAPNIGYNNQIINDYGIFNSNLHSDTYKDIDGYRVPWQAFDFAFGVSNVGTLSLDTLGTMENSNAYFTQTTNQKIASFFSTKTNYKSKEYYGIFPTRDAGKISQLANHVAEAAVTFDKPYSYKEIQKMIPEDLLINWYWIGYNNTKSLAAASQTNWFGLMSNSNHTGNGNNSQLTGKLDNAAYQDFKKSLTAIAKTNQITINDFSPSKDALKQVKKYPTLKSAKFSGVILTGQTKNFANLDKNPWVYASNVGLTVELRPDIQPLK</sequence>
<keyword evidence="1" id="KW-0812">Transmembrane</keyword>